<dbReference type="Proteomes" id="UP000036947">
    <property type="component" value="Unassembled WGS sequence"/>
</dbReference>
<evidence type="ECO:0000313" key="3">
    <source>
        <dbReference type="Proteomes" id="UP000036947"/>
    </source>
</evidence>
<sequence length="667" mass="73416">MWPRVARQVDARRPSHGRLRRQAQLVRLAVSDGILAPTDILLIPVRVRHAEAQPTTVLLNMLQQRLVGPLAPDIDVRTAAPRMPPRMRALQHLHHVVDPCAVRLARGQRLDICNAGLVIQHHASGHPRHADIRPPVAPVPGHQPGAQGAEAHLVGDEAHEAALERRRRLPVVGRPAQPPKLGNDVPGRPRVVLPVAKRDALAFLAAAGRRWLAQRDVVVANTDRVPGQRVAVDGARRVEDDGVGGAQAQHLGHLGRVHAVGQLDLPARVARREARPRQPRLHVPPPGARREVPVRAQARQGVVRRVKAVRVLDGAVDLAPRGLVPLERLAEPVLDDAVRRGLGAYRLGVVLDAPERPARVPHRHEAALVALCLVVTLLQRPRQRHQVGRSRGRRPACRAPLRLGDGVLTDVGAQAVIQRRPEARHAVEDVRRRPTHVVDVAHHAVQPAPQPPDAAAKVRDQALEAEADAQHGHRPLARQLPQQLEGADVRVVQRRARARAAHDGVEARQAIEELTPRPGRLRVRVERAQVHVQHVHRDVVAERALEQRDDVVGEGVVGVEEEDAPRLLRLLRLSRLHPASGIGRARVQARAVSHVCGSRKGSSEQQLAVAMMPERRRWPRQLGLRLHPLPQPINPSASDGPSARLTAQRRRTRPVRYGSRSSICGFR</sequence>
<dbReference type="AlphaFoldDB" id="A0A0L0NI68"/>
<dbReference type="EMBL" id="LFRF01000003">
    <property type="protein sequence ID" value="KND93425.1"/>
    <property type="molecule type" value="Genomic_DNA"/>
</dbReference>
<feature type="region of interest" description="Disordered" evidence="1">
    <location>
        <begin position="271"/>
        <end position="293"/>
    </location>
</feature>
<keyword evidence="3" id="KW-1185">Reference proteome</keyword>
<feature type="region of interest" description="Disordered" evidence="1">
    <location>
        <begin position="629"/>
        <end position="667"/>
    </location>
</feature>
<feature type="non-terminal residue" evidence="2">
    <location>
        <position position="667"/>
    </location>
</feature>
<reference evidence="2 3" key="1">
    <citation type="journal article" date="2015" name="BMC Genomics">
        <title>The genome of the truffle-parasite Tolypocladium ophioglossoides and the evolution of antifungal peptaibiotics.</title>
        <authorList>
            <person name="Quandt C.A."/>
            <person name="Bushley K.E."/>
            <person name="Spatafora J.W."/>
        </authorList>
    </citation>
    <scope>NUCLEOTIDE SEQUENCE [LARGE SCALE GENOMIC DNA]</scope>
    <source>
        <strain evidence="2 3">CBS 100239</strain>
    </source>
</reference>
<gene>
    <name evidence="2" type="ORF">TOPH_01463</name>
</gene>
<accession>A0A0L0NI68</accession>
<organism evidence="2 3">
    <name type="scientific">Tolypocladium ophioglossoides (strain CBS 100239)</name>
    <name type="common">Snaketongue truffleclub</name>
    <name type="synonym">Elaphocordyceps ophioglossoides</name>
    <dbReference type="NCBI Taxonomy" id="1163406"/>
    <lineage>
        <taxon>Eukaryota</taxon>
        <taxon>Fungi</taxon>
        <taxon>Dikarya</taxon>
        <taxon>Ascomycota</taxon>
        <taxon>Pezizomycotina</taxon>
        <taxon>Sordariomycetes</taxon>
        <taxon>Hypocreomycetidae</taxon>
        <taxon>Hypocreales</taxon>
        <taxon>Ophiocordycipitaceae</taxon>
        <taxon>Tolypocladium</taxon>
    </lineage>
</organism>
<protein>
    <submittedName>
        <fullName evidence="2">Uncharacterized protein</fullName>
    </submittedName>
</protein>
<proteinExistence type="predicted"/>
<evidence type="ECO:0000313" key="2">
    <source>
        <dbReference type="EMBL" id="KND93425.1"/>
    </source>
</evidence>
<evidence type="ECO:0000256" key="1">
    <source>
        <dbReference type="SAM" id="MobiDB-lite"/>
    </source>
</evidence>
<name>A0A0L0NI68_TOLOC</name>
<comment type="caution">
    <text evidence="2">The sequence shown here is derived from an EMBL/GenBank/DDBJ whole genome shotgun (WGS) entry which is preliminary data.</text>
</comment>